<accession>A0ABQ7PSU5</accession>
<feature type="region of interest" description="Disordered" evidence="9">
    <location>
        <begin position="453"/>
        <end position="475"/>
    </location>
</feature>
<dbReference type="SUPFAM" id="SSF57756">
    <property type="entry name" value="Retrovirus zinc finger-like domains"/>
    <property type="match status" value="1"/>
</dbReference>
<evidence type="ECO:0000256" key="1">
    <source>
        <dbReference type="ARBA" id="ARBA00005446"/>
    </source>
</evidence>
<dbReference type="Proteomes" id="UP000823941">
    <property type="component" value="Chromosome 29"/>
</dbReference>
<dbReference type="Gene3D" id="3.40.50.300">
    <property type="entry name" value="P-loop containing nucleotide triphosphate hydrolases"/>
    <property type="match status" value="2"/>
</dbReference>
<dbReference type="InterPro" id="IPR004589">
    <property type="entry name" value="DNA_helicase_ATP-dep_RecQ"/>
</dbReference>
<dbReference type="SMART" id="SM00490">
    <property type="entry name" value="HELICc"/>
    <property type="match status" value="1"/>
</dbReference>
<evidence type="ECO:0000256" key="4">
    <source>
        <dbReference type="ARBA" id="ARBA00022806"/>
    </source>
</evidence>
<dbReference type="PROSITE" id="PS51192">
    <property type="entry name" value="HELICASE_ATP_BIND_1"/>
    <property type="match status" value="1"/>
</dbReference>
<comment type="catalytic activity">
    <reaction evidence="6">
        <text>Couples ATP hydrolysis with the unwinding of duplex DNA by translocating in the 3'-5' direction.</text>
        <dbReference type="EC" id="5.6.2.4"/>
    </reaction>
</comment>
<dbReference type="SMART" id="SM00487">
    <property type="entry name" value="DEXDc"/>
    <property type="match status" value="1"/>
</dbReference>
<feature type="domain" description="CCHC-type" evidence="10">
    <location>
        <begin position="534"/>
        <end position="547"/>
    </location>
</feature>
<feature type="domain" description="Helicase C-terminal" evidence="12">
    <location>
        <begin position="855"/>
        <end position="1034"/>
    </location>
</feature>
<keyword evidence="5" id="KW-0067">ATP-binding</keyword>
<sequence>MYAVKCQNPQTNLIKFELFIHCFRNFIVRLCVYFKRFKMDVIDSIKKDKAYLKCKLVVKNWEKDFKLKYSRTPSKFDIKEAPAKIKYAYKKYFQLKSAALDCSLNVCDFEEDNMCSPEPVQIVESFTPDAMSPESKQLMQTLPSGHELEQLLTSAVSSPKEIKIVTKEAKPLSPFTNNLSKKLFETRKFSIRNPRKLLSQKSLQSQEILVDQSFNSTQIQPDHETDPITYNSVNYEMIQPNKSDNSIFQTNNSDNSILCKSDMSFDTLDRVAISSYEIAAHPYDKVKLNKVRQISEAWLSRASGIECKEKEKLPVKEAFGMSNIIAPIVDKQNDFVEKQNDFVDKQNDFVENSESDSDDQVIAKLKPALKKRKICESPISKIENKASSSSTKSNKYTQDEKPEPKKRKSKPLKKPKYEEELQKPDIVEFLPFGIEQDVTPRIANMSTVLKDIEKNNANSKKSKSDKMQSTSDKLEKKIKDGTLNENFVRINIEKKVYARGKKNISFSKYKKQQWKDKKALHAGMEFPEGGKVNCFKCGQSGHMARYCTAHRGDTLLPLNDNDNEENMPTLEDMENIVASNTKLPKQSATEDLLQTLYTPTAVPEEILKILAETPCSSDKDTNEIKPVFDSEQTTDELYNVLSMFGHTAFRPGQEKAIMRILRGQSTLLVLSTGGGKSLCYQIPAYIYSQRYKCITLVISPLVSLMEDQVLSMPDFLKAGCLHTNQSPTQRQKIMQLIKDGELNILLISPEALTSGDMSGFAGLFKSLPPIAFACIDEAHCVSQWSHNFRPSYLMICRVLRDKFNINCILGLTATASQSTIKSVIEHISIPDGLQGVITNPTLPDNLLLSVSFEKDKDRALISLLNSEEISAYDSIIVYCIRRDECERVAAILRSSLQQPGKESMEKPSKKRKRMSYIAEAYHAGMSAAQRKKIQKHFMDGVVRIIVATVAFGMGINKSDIRCIIHYNMPSSFESYVQEVGRAGRDGKSAHCHVFMSRDANDKNELLKHIHANTIDRPTIRKLIQKIFVKCDCKEKATSTDMRCKGHEVGIPIDQTVEELDVASENIETLLCYLELHKKKYIKVLNNAYTICKVMSYGGPQKILDAAKSCPPLAMAYLLESKKDPDVTKSNILEFQVIEAAAAIGWDSGMCKYRLKNMEWLTENGSSRRSQLKIEFNTLGFRIKAPGDLDPSELDEMLDDLHGGVMSQEKAKLYQLEEINKAFRELGNYSLQQKELSEGNDFLVEKSNKLKSIIKHYFQREDNIDNNIVLEERPLDEERVAADARALIVSYKDCSFTGRSIARIFQGIQSPNYPALVWGRCKFWRSHLHEDFYGLIRIATQQIIQMK</sequence>
<comment type="similarity">
    <text evidence="1">Belongs to the helicase family. RecQ subfamily.</text>
</comment>
<dbReference type="SMART" id="SM00343">
    <property type="entry name" value="ZnF_C2HC"/>
    <property type="match status" value="1"/>
</dbReference>
<dbReference type="EMBL" id="JAHIBW010000029">
    <property type="protein sequence ID" value="KAG7296042.1"/>
    <property type="molecule type" value="Genomic_DNA"/>
</dbReference>
<keyword evidence="3" id="KW-0378">Hydrolase</keyword>
<feature type="compositionally biased region" description="Basic and acidic residues" evidence="9">
    <location>
        <begin position="462"/>
        <end position="475"/>
    </location>
</feature>
<dbReference type="Gene3D" id="4.10.60.10">
    <property type="entry name" value="Zinc finger, CCHC-type"/>
    <property type="match status" value="1"/>
</dbReference>
<keyword evidence="8" id="KW-0862">Zinc</keyword>
<keyword evidence="2" id="KW-0547">Nucleotide-binding</keyword>
<keyword evidence="4" id="KW-0347">Helicase</keyword>
<evidence type="ECO:0000259" key="12">
    <source>
        <dbReference type="PROSITE" id="PS51194"/>
    </source>
</evidence>
<dbReference type="Pfam" id="PF00271">
    <property type="entry name" value="Helicase_C"/>
    <property type="match status" value="1"/>
</dbReference>
<dbReference type="EC" id="5.6.2.4" evidence="7"/>
<dbReference type="PROSITE" id="PS50158">
    <property type="entry name" value="ZF_CCHC"/>
    <property type="match status" value="1"/>
</dbReference>
<evidence type="ECO:0000256" key="3">
    <source>
        <dbReference type="ARBA" id="ARBA00022801"/>
    </source>
</evidence>
<feature type="domain" description="Helicase ATP-binding" evidence="11">
    <location>
        <begin position="657"/>
        <end position="833"/>
    </location>
</feature>
<evidence type="ECO:0000259" key="10">
    <source>
        <dbReference type="PROSITE" id="PS50158"/>
    </source>
</evidence>
<dbReference type="CDD" id="cd22289">
    <property type="entry name" value="RecQL4_SLD2_NTD"/>
    <property type="match status" value="1"/>
</dbReference>
<organism evidence="13 14">
    <name type="scientific">Plutella xylostella</name>
    <name type="common">Diamondback moth</name>
    <name type="synonym">Plutella maculipennis</name>
    <dbReference type="NCBI Taxonomy" id="51655"/>
    <lineage>
        <taxon>Eukaryota</taxon>
        <taxon>Metazoa</taxon>
        <taxon>Ecdysozoa</taxon>
        <taxon>Arthropoda</taxon>
        <taxon>Hexapoda</taxon>
        <taxon>Insecta</taxon>
        <taxon>Pterygota</taxon>
        <taxon>Neoptera</taxon>
        <taxon>Endopterygota</taxon>
        <taxon>Lepidoptera</taxon>
        <taxon>Glossata</taxon>
        <taxon>Ditrysia</taxon>
        <taxon>Yponomeutoidea</taxon>
        <taxon>Plutellidae</taxon>
        <taxon>Plutella</taxon>
    </lineage>
</organism>
<keyword evidence="14" id="KW-1185">Reference proteome</keyword>
<dbReference type="NCBIfam" id="TIGR00614">
    <property type="entry name" value="recQ_fam"/>
    <property type="match status" value="1"/>
</dbReference>
<evidence type="ECO:0000256" key="2">
    <source>
        <dbReference type="ARBA" id="ARBA00022741"/>
    </source>
</evidence>
<gene>
    <name evidence="13" type="ORF">JYU34_021138</name>
</gene>
<dbReference type="InterPro" id="IPR036875">
    <property type="entry name" value="Znf_CCHC_sf"/>
</dbReference>
<name>A0ABQ7PSU5_PLUXY</name>
<evidence type="ECO:0000256" key="5">
    <source>
        <dbReference type="ARBA" id="ARBA00022840"/>
    </source>
</evidence>
<evidence type="ECO:0000256" key="7">
    <source>
        <dbReference type="ARBA" id="ARBA00034808"/>
    </source>
</evidence>
<reference evidence="13 14" key="1">
    <citation type="submission" date="2021-06" db="EMBL/GenBank/DDBJ databases">
        <title>A haploid diamondback moth (Plutella xylostella L.) genome assembly resolves 31 chromosomes and identifies a diamide resistance mutation.</title>
        <authorList>
            <person name="Ward C.M."/>
            <person name="Perry K.D."/>
            <person name="Baker G."/>
            <person name="Powis K."/>
            <person name="Heckel D.G."/>
            <person name="Baxter S.W."/>
        </authorList>
    </citation>
    <scope>NUCLEOTIDE SEQUENCE [LARGE SCALE GENOMIC DNA]</scope>
    <source>
        <strain evidence="13 14">LV</strain>
        <tissue evidence="13">Single pupa</tissue>
    </source>
</reference>
<dbReference type="InterPro" id="IPR027417">
    <property type="entry name" value="P-loop_NTPase"/>
</dbReference>
<comment type="caution">
    <text evidence="13">The sequence shown here is derived from an EMBL/GenBank/DDBJ whole genome shotgun (WGS) entry which is preliminary data.</text>
</comment>
<keyword evidence="8" id="KW-0479">Metal-binding</keyword>
<evidence type="ECO:0000313" key="13">
    <source>
        <dbReference type="EMBL" id="KAG7296042.1"/>
    </source>
</evidence>
<feature type="compositionally biased region" description="Basic residues" evidence="9">
    <location>
        <begin position="404"/>
        <end position="414"/>
    </location>
</feature>
<dbReference type="InterPro" id="IPR001878">
    <property type="entry name" value="Znf_CCHC"/>
</dbReference>
<dbReference type="CDD" id="cd18018">
    <property type="entry name" value="DEXHc_RecQ4-like"/>
    <property type="match status" value="1"/>
</dbReference>
<dbReference type="Pfam" id="PF00270">
    <property type="entry name" value="DEAD"/>
    <property type="match status" value="1"/>
</dbReference>
<evidence type="ECO:0000313" key="14">
    <source>
        <dbReference type="Proteomes" id="UP000823941"/>
    </source>
</evidence>
<dbReference type="InterPro" id="IPR001650">
    <property type="entry name" value="Helicase_C-like"/>
</dbReference>
<dbReference type="Gene3D" id="1.10.10.1460">
    <property type="match status" value="1"/>
</dbReference>
<evidence type="ECO:0000256" key="8">
    <source>
        <dbReference type="PROSITE-ProRule" id="PRU00047"/>
    </source>
</evidence>
<evidence type="ECO:0000256" key="9">
    <source>
        <dbReference type="SAM" id="MobiDB-lite"/>
    </source>
</evidence>
<feature type="compositionally biased region" description="Low complexity" evidence="9">
    <location>
        <begin position="385"/>
        <end position="395"/>
    </location>
</feature>
<dbReference type="PANTHER" id="PTHR13710:SF108">
    <property type="entry name" value="ATP-DEPENDENT DNA HELICASE Q4"/>
    <property type="match status" value="1"/>
</dbReference>
<dbReference type="SUPFAM" id="SSF52540">
    <property type="entry name" value="P-loop containing nucleoside triphosphate hydrolases"/>
    <property type="match status" value="1"/>
</dbReference>
<dbReference type="PROSITE" id="PS51194">
    <property type="entry name" value="HELICASE_CTER"/>
    <property type="match status" value="1"/>
</dbReference>
<keyword evidence="8" id="KW-0863">Zinc-finger</keyword>
<dbReference type="Pfam" id="PF00098">
    <property type="entry name" value="zf-CCHC"/>
    <property type="match status" value="1"/>
</dbReference>
<dbReference type="InterPro" id="IPR011545">
    <property type="entry name" value="DEAD/DEAH_box_helicase_dom"/>
</dbReference>
<evidence type="ECO:0000259" key="11">
    <source>
        <dbReference type="PROSITE" id="PS51192"/>
    </source>
</evidence>
<dbReference type="InterPro" id="IPR014001">
    <property type="entry name" value="Helicase_ATP-bd"/>
</dbReference>
<proteinExistence type="inferred from homology"/>
<feature type="region of interest" description="Disordered" evidence="9">
    <location>
        <begin position="380"/>
        <end position="418"/>
    </location>
</feature>
<protein>
    <recommendedName>
        <fullName evidence="7">DNA 3'-5' helicase</fullName>
        <ecNumber evidence="7">5.6.2.4</ecNumber>
    </recommendedName>
</protein>
<evidence type="ECO:0000256" key="6">
    <source>
        <dbReference type="ARBA" id="ARBA00034617"/>
    </source>
</evidence>
<dbReference type="PANTHER" id="PTHR13710">
    <property type="entry name" value="DNA HELICASE RECQ FAMILY MEMBER"/>
    <property type="match status" value="1"/>
</dbReference>